<proteinExistence type="predicted"/>
<name>A0AAD6Y6J9_9AGAR</name>
<feature type="region of interest" description="Disordered" evidence="1">
    <location>
        <begin position="1028"/>
        <end position="1063"/>
    </location>
</feature>
<comment type="caution">
    <text evidence="2">The sequence shown here is derived from an EMBL/GenBank/DDBJ whole genome shotgun (WGS) entry which is preliminary data.</text>
</comment>
<evidence type="ECO:0000313" key="3">
    <source>
        <dbReference type="Proteomes" id="UP001219525"/>
    </source>
</evidence>
<reference evidence="2" key="1">
    <citation type="submission" date="2023-03" db="EMBL/GenBank/DDBJ databases">
        <title>Massive genome expansion in bonnet fungi (Mycena s.s.) driven by repeated elements and novel gene families across ecological guilds.</title>
        <authorList>
            <consortium name="Lawrence Berkeley National Laboratory"/>
            <person name="Harder C.B."/>
            <person name="Miyauchi S."/>
            <person name="Viragh M."/>
            <person name="Kuo A."/>
            <person name="Thoen E."/>
            <person name="Andreopoulos B."/>
            <person name="Lu D."/>
            <person name="Skrede I."/>
            <person name="Drula E."/>
            <person name="Henrissat B."/>
            <person name="Morin E."/>
            <person name="Kohler A."/>
            <person name="Barry K."/>
            <person name="LaButti K."/>
            <person name="Morin E."/>
            <person name="Salamov A."/>
            <person name="Lipzen A."/>
            <person name="Mereny Z."/>
            <person name="Hegedus B."/>
            <person name="Baldrian P."/>
            <person name="Stursova M."/>
            <person name="Weitz H."/>
            <person name="Taylor A."/>
            <person name="Grigoriev I.V."/>
            <person name="Nagy L.G."/>
            <person name="Martin F."/>
            <person name="Kauserud H."/>
        </authorList>
    </citation>
    <scope>NUCLEOTIDE SEQUENCE</scope>
    <source>
        <strain evidence="2">9144</strain>
    </source>
</reference>
<feature type="region of interest" description="Disordered" evidence="1">
    <location>
        <begin position="187"/>
        <end position="218"/>
    </location>
</feature>
<dbReference type="EMBL" id="JARJCW010000106">
    <property type="protein sequence ID" value="KAJ7193605.1"/>
    <property type="molecule type" value="Genomic_DNA"/>
</dbReference>
<gene>
    <name evidence="2" type="ORF">GGX14DRAFT_577060</name>
</gene>
<sequence>MYKGWRVLASNSPQPALKTSVPILLHFLLPPNWYPSLLSPSPSLWITHEGFQLFSRRVEVREGAFDVDDLRQSELIEFRRVVRVFLFCIVHTTNLLFEIVPVALIDHTYFSLDNAPEWVRLGALVVWKLWIAPSDSHSSFQAYLPMLPASDSCKRHELARCLHSPIRLAPEPSAPLEPEFDVAQVKTETDPVRGRSHVKKGKGKGKARDLNSDGDGGRIQITREHRVSRIIPIDKPQSTWTVDDDTAYRVDLSAHKHLFTAGPGSKKKRSIQMILKHEDLDAWKSSSGGHKGGDATVRGFSDDPSVLVRCKRIHHHCNGVHVCELVPESLFADCERYEADEAPMLELWHHMLDANQQEATSVGRLLLRFYSRISNAKCPKEDCPGKSALVLLPMFPNQFGKSYCSEAELDDALEHIYIPIPVNLDEDELRFVMQNDGHLPEGMTIEHSSTCVFSCHPSQTMEFCWYGHADGGKAKAARIIPRPCDCELIMFVPCDDENGNPPPEFTEYMALLIVRNFHNHPMHPPRKPTYAEKQKLAEVIGSIGVEGLTTQRLINRTSRPSINFTHMPLILGKASPGFADVRRVKDFISAQMKLKYPEGKDLPGVFYYMAHENRNIHPSKRFIHAAIQRDDFSIVVTMHPGLGKYIHETRMLCIDFTFKRVEGNVDEWRAAGFVDRYNARTTFVTIYCNSNTREAFKLLFIQLFEVVERVTGRELQLRPFRPDGNCRVIILDGEIPQAQGFGDFLLGYNDPDISGIHSRDPLELVLYSLKCCQVHFQRNISDKLPNSDSINKPKLASWTGLSTQEQFDDWHRYCGEHSDEAVQNWYQQKTGRNTFYLKTMNPVTSKITSEDWRLTPNSTNLVETEHAHLTAITDIRLPLLSSILTAQAYYNRKYDEFEQIESAAVIANRRNGIGEREKAATSATRRMVSKMKKKVVRRANIADYQGLVDEHEQGQAQWRASLAREKNLKASIQSLNKSRRNDAVEKVKELRAQIKVGVDERRIWVARRAEIKQDLAILRKGDLRGVAIPSTVPGNGSCSRESAPSDSDEVQAGGPSFTSSMQHDDEYAGEFNDFQIDPTSAALVPTESGDYQTPLLTAPPGQAQLNLNIPDFTSYGGKSRYPSNYLDYDMGLTEWNIHPNNLELAGLVNGTTDSDTALLDNFLAQLESLSAAASAHPLPEQPAAWLPEQNTVSDVPSSLSHLPSSPSRLPSKSSAAPAAPRPPAEPLSSSKKRTSSAAGLDPNISRESTKRRTSRRFREARDAPPQTDPLTTCIITHKKSKNFFATLHPEEFKAEYPDEVKHM</sequence>
<evidence type="ECO:0000313" key="2">
    <source>
        <dbReference type="EMBL" id="KAJ7193605.1"/>
    </source>
</evidence>
<feature type="compositionally biased region" description="Basic residues" evidence="1">
    <location>
        <begin position="194"/>
        <end position="205"/>
    </location>
</feature>
<accession>A0AAD6Y6J9</accession>
<feature type="region of interest" description="Disordered" evidence="1">
    <location>
        <begin position="1191"/>
        <end position="1270"/>
    </location>
</feature>
<keyword evidence="3" id="KW-1185">Reference proteome</keyword>
<feature type="compositionally biased region" description="Polar residues" evidence="1">
    <location>
        <begin position="1032"/>
        <end position="1045"/>
    </location>
</feature>
<protein>
    <submittedName>
        <fullName evidence="2">Uncharacterized protein</fullName>
    </submittedName>
</protein>
<dbReference type="Proteomes" id="UP001219525">
    <property type="component" value="Unassembled WGS sequence"/>
</dbReference>
<feature type="compositionally biased region" description="Low complexity" evidence="1">
    <location>
        <begin position="1196"/>
        <end position="1218"/>
    </location>
</feature>
<organism evidence="2 3">
    <name type="scientific">Mycena pura</name>
    <dbReference type="NCBI Taxonomy" id="153505"/>
    <lineage>
        <taxon>Eukaryota</taxon>
        <taxon>Fungi</taxon>
        <taxon>Dikarya</taxon>
        <taxon>Basidiomycota</taxon>
        <taxon>Agaricomycotina</taxon>
        <taxon>Agaricomycetes</taxon>
        <taxon>Agaricomycetidae</taxon>
        <taxon>Agaricales</taxon>
        <taxon>Marasmiineae</taxon>
        <taxon>Mycenaceae</taxon>
        <taxon>Mycena</taxon>
    </lineage>
</organism>
<evidence type="ECO:0000256" key="1">
    <source>
        <dbReference type="SAM" id="MobiDB-lite"/>
    </source>
</evidence>